<reference evidence="4" key="1">
    <citation type="journal article" date="2019" name="Int. J. Syst. Evol. Microbiol.">
        <title>The Global Catalogue of Microorganisms (GCM) 10K type strain sequencing project: providing services to taxonomists for standard genome sequencing and annotation.</title>
        <authorList>
            <consortium name="The Broad Institute Genomics Platform"/>
            <consortium name="The Broad Institute Genome Sequencing Center for Infectious Disease"/>
            <person name="Wu L."/>
            <person name="Ma J."/>
        </authorList>
    </citation>
    <scope>NUCLEOTIDE SEQUENCE [LARGE SCALE GENOMIC DNA]</scope>
    <source>
        <strain evidence="4">KCTC 42730</strain>
    </source>
</reference>
<protein>
    <submittedName>
        <fullName evidence="3">VanZ family protein</fullName>
    </submittedName>
</protein>
<dbReference type="PANTHER" id="PTHR28008">
    <property type="entry name" value="DOMAIN PROTEIN, PUTATIVE (AFU_ORTHOLOGUE AFUA_3G10980)-RELATED"/>
    <property type="match status" value="1"/>
</dbReference>
<keyword evidence="1" id="KW-0472">Membrane</keyword>
<dbReference type="PANTHER" id="PTHR28008:SF1">
    <property type="entry name" value="DOMAIN PROTEIN, PUTATIVE (AFU_ORTHOLOGUE AFUA_3G10980)-RELATED"/>
    <property type="match status" value="1"/>
</dbReference>
<accession>A0ABV7CM00</accession>
<evidence type="ECO:0000313" key="4">
    <source>
        <dbReference type="Proteomes" id="UP001595453"/>
    </source>
</evidence>
<sequence>MEREVTRRVYQIMLLGCLIACTALFVKEVNSSVITFANADKVAHFLIFFGLAFVLHHAFRLPVWLHLLMLAGYGAGIEVLQSMVPHRQASLYDFYADCLGALSYFAGYFVWRKYVRKRTA</sequence>
<evidence type="ECO:0000259" key="2">
    <source>
        <dbReference type="Pfam" id="PF04892"/>
    </source>
</evidence>
<dbReference type="Proteomes" id="UP001595453">
    <property type="component" value="Unassembled WGS sequence"/>
</dbReference>
<keyword evidence="4" id="KW-1185">Reference proteome</keyword>
<gene>
    <name evidence="3" type="ORF">ACFOEE_13680</name>
</gene>
<name>A0ABV7CM00_9GAMM</name>
<dbReference type="InterPro" id="IPR006976">
    <property type="entry name" value="VanZ-like"/>
</dbReference>
<dbReference type="NCBIfam" id="NF037970">
    <property type="entry name" value="vanZ_1"/>
    <property type="match status" value="1"/>
</dbReference>
<keyword evidence="1" id="KW-1133">Transmembrane helix</keyword>
<dbReference type="EMBL" id="JBHRSD010000023">
    <property type="protein sequence ID" value="MFC3033573.1"/>
    <property type="molecule type" value="Genomic_DNA"/>
</dbReference>
<feature type="transmembrane region" description="Helical" evidence="1">
    <location>
        <begin position="94"/>
        <end position="111"/>
    </location>
</feature>
<feature type="transmembrane region" description="Helical" evidence="1">
    <location>
        <begin position="41"/>
        <end position="59"/>
    </location>
</feature>
<proteinExistence type="predicted"/>
<feature type="domain" description="VanZ-like" evidence="2">
    <location>
        <begin position="27"/>
        <end position="111"/>
    </location>
</feature>
<dbReference type="RefSeq" id="WP_377125201.1">
    <property type="nucleotide sequence ID" value="NZ_JBHRSD010000023.1"/>
</dbReference>
<evidence type="ECO:0000256" key="1">
    <source>
        <dbReference type="SAM" id="Phobius"/>
    </source>
</evidence>
<organism evidence="3 4">
    <name type="scientific">Pseudoalteromonas fenneropenaei</name>
    <dbReference type="NCBI Taxonomy" id="1737459"/>
    <lineage>
        <taxon>Bacteria</taxon>
        <taxon>Pseudomonadati</taxon>
        <taxon>Pseudomonadota</taxon>
        <taxon>Gammaproteobacteria</taxon>
        <taxon>Alteromonadales</taxon>
        <taxon>Pseudoalteromonadaceae</taxon>
        <taxon>Pseudoalteromonas</taxon>
    </lineage>
</organism>
<comment type="caution">
    <text evidence="3">The sequence shown here is derived from an EMBL/GenBank/DDBJ whole genome shotgun (WGS) entry which is preliminary data.</text>
</comment>
<keyword evidence="1" id="KW-0812">Transmembrane</keyword>
<evidence type="ECO:0000313" key="3">
    <source>
        <dbReference type="EMBL" id="MFC3033573.1"/>
    </source>
</evidence>
<dbReference type="Pfam" id="PF04892">
    <property type="entry name" value="VanZ"/>
    <property type="match status" value="1"/>
</dbReference>